<dbReference type="GeneID" id="54986176"/>
<evidence type="ECO:0000313" key="1">
    <source>
        <dbReference type="EMBL" id="ATW57722.1"/>
    </source>
</evidence>
<reference evidence="1 2" key="1">
    <citation type="submission" date="2017-11" db="EMBL/GenBank/DDBJ databases">
        <title>Escherichia phage EG1, complete genome.</title>
        <authorList>
            <consortium name="Key Laboratory of Pathogen Biology of Jiangsu Province"/>
            <person name="Gu Y."/>
            <person name="Liu X."/>
        </authorList>
    </citation>
    <scope>NUCLEOTIDE SEQUENCE [LARGE SCALE GENOMIC DNA]</scope>
</reference>
<accession>A0A2H4P6A9</accession>
<dbReference type="KEGG" id="vg:54986176"/>
<dbReference type="EMBL" id="MG488277">
    <property type="protein sequence ID" value="ATW57722.1"/>
    <property type="molecule type" value="Genomic_DNA"/>
</dbReference>
<name>A0A2H4P6A9_9CAUD</name>
<protein>
    <submittedName>
        <fullName evidence="1">Uncharacterized protein</fullName>
    </submittedName>
</protein>
<organism evidence="1 2">
    <name type="scientific">Escherichia phage EG1</name>
    <dbReference type="NCBI Taxonomy" id="2053563"/>
    <lineage>
        <taxon>Viruses</taxon>
        <taxon>Duplodnaviria</taxon>
        <taxon>Heunggongvirae</taxon>
        <taxon>Uroviricota</taxon>
        <taxon>Caudoviricetes</taxon>
        <taxon>Autographivirales</taxon>
        <taxon>Autotranscriptaviridae</taxon>
        <taxon>Studiervirinae</taxon>
        <taxon>Teseptimavirus</taxon>
        <taxon>Teseptimavirus EG1</taxon>
    </lineage>
</organism>
<dbReference type="RefSeq" id="YP_009795810.1">
    <property type="nucleotide sequence ID" value="NC_047895.1"/>
</dbReference>
<dbReference type="Proteomes" id="UP000240372">
    <property type="component" value="Segment"/>
</dbReference>
<evidence type="ECO:0000313" key="2">
    <source>
        <dbReference type="Proteomes" id="UP000240372"/>
    </source>
</evidence>
<keyword evidence="2" id="KW-1185">Reference proteome</keyword>
<sequence>MHTMMYLMPLLIVIIGCLALHCSDDDMPDGHA</sequence>
<proteinExistence type="predicted"/>